<dbReference type="InterPro" id="IPR050524">
    <property type="entry name" value="APC_YAT"/>
</dbReference>
<feature type="transmembrane region" description="Helical" evidence="6">
    <location>
        <begin position="332"/>
        <end position="351"/>
    </location>
</feature>
<proteinExistence type="predicted"/>
<dbReference type="Pfam" id="PF00324">
    <property type="entry name" value="AA_permease"/>
    <property type="match status" value="1"/>
</dbReference>
<feature type="domain" description="Amino acid permease/ SLC12A" evidence="7">
    <location>
        <begin position="332"/>
        <end position="865"/>
    </location>
</feature>
<evidence type="ECO:0000256" key="1">
    <source>
        <dbReference type="ARBA" id="ARBA00004141"/>
    </source>
</evidence>
<feature type="transmembrane region" description="Helical" evidence="6">
    <location>
        <begin position="623"/>
        <end position="642"/>
    </location>
</feature>
<feature type="compositionally biased region" description="Basic and acidic residues" evidence="5">
    <location>
        <begin position="130"/>
        <end position="141"/>
    </location>
</feature>
<dbReference type="AlphaFoldDB" id="W7HUF1"/>
<evidence type="ECO:0000313" key="8">
    <source>
        <dbReference type="EMBL" id="EWC47109.1"/>
    </source>
</evidence>
<evidence type="ECO:0000256" key="5">
    <source>
        <dbReference type="SAM" id="MobiDB-lite"/>
    </source>
</evidence>
<keyword evidence="9" id="KW-1185">Reference proteome</keyword>
<comment type="subcellular location">
    <subcellularLocation>
        <location evidence="1">Membrane</location>
        <topology evidence="1">Multi-pass membrane protein</topology>
    </subcellularLocation>
</comment>
<evidence type="ECO:0000259" key="7">
    <source>
        <dbReference type="Pfam" id="PF00324"/>
    </source>
</evidence>
<evidence type="ECO:0000256" key="4">
    <source>
        <dbReference type="ARBA" id="ARBA00023136"/>
    </source>
</evidence>
<feature type="transmembrane region" description="Helical" evidence="6">
    <location>
        <begin position="363"/>
        <end position="391"/>
    </location>
</feature>
<organism evidence="8 9">
    <name type="scientific">Drechslerella stenobrocha 248</name>
    <dbReference type="NCBI Taxonomy" id="1043628"/>
    <lineage>
        <taxon>Eukaryota</taxon>
        <taxon>Fungi</taxon>
        <taxon>Dikarya</taxon>
        <taxon>Ascomycota</taxon>
        <taxon>Pezizomycotina</taxon>
        <taxon>Orbiliomycetes</taxon>
        <taxon>Orbiliales</taxon>
        <taxon>Orbiliaceae</taxon>
        <taxon>Drechslerella</taxon>
    </lineage>
</organism>
<dbReference type="GO" id="GO:0015171">
    <property type="term" value="F:amino acid transmembrane transporter activity"/>
    <property type="evidence" value="ECO:0007669"/>
    <property type="project" value="TreeGrafter"/>
</dbReference>
<dbReference type="Gene3D" id="1.20.1740.10">
    <property type="entry name" value="Amino acid/polyamine transporter I"/>
    <property type="match status" value="1"/>
</dbReference>
<feature type="transmembrane region" description="Helical" evidence="6">
    <location>
        <begin position="456"/>
        <end position="475"/>
    </location>
</feature>
<dbReference type="PANTHER" id="PTHR43341">
    <property type="entry name" value="AMINO ACID PERMEASE"/>
    <property type="match status" value="1"/>
</dbReference>
<accession>W7HUF1</accession>
<feature type="transmembrane region" description="Helical" evidence="6">
    <location>
        <begin position="838"/>
        <end position="856"/>
    </location>
</feature>
<dbReference type="InterPro" id="IPR004841">
    <property type="entry name" value="AA-permease/SLC12A_dom"/>
</dbReference>
<keyword evidence="2 6" id="KW-0812">Transmembrane</keyword>
<feature type="region of interest" description="Disordered" evidence="5">
    <location>
        <begin position="1"/>
        <end position="142"/>
    </location>
</feature>
<feature type="transmembrane region" description="Helical" evidence="6">
    <location>
        <begin position="487"/>
        <end position="506"/>
    </location>
</feature>
<dbReference type="PANTHER" id="PTHR43341:SF35">
    <property type="entry name" value="ACID TRANSPORTER, PUTATIVE-RELATED"/>
    <property type="match status" value="1"/>
</dbReference>
<keyword evidence="4 6" id="KW-0472">Membrane</keyword>
<reference evidence="8 9" key="1">
    <citation type="submission" date="2013-05" db="EMBL/GenBank/DDBJ databases">
        <title>Drechslerella stenobrocha genome reveals carnivorous origination and mechanical trapping mechanism of predatory fungi.</title>
        <authorList>
            <person name="Liu X."/>
            <person name="Zhang W."/>
            <person name="Liu K."/>
        </authorList>
    </citation>
    <scope>NUCLEOTIDE SEQUENCE [LARGE SCALE GENOMIC DNA]</scope>
    <source>
        <strain evidence="8 9">248</strain>
    </source>
</reference>
<feature type="compositionally biased region" description="Polar residues" evidence="5">
    <location>
        <begin position="47"/>
        <end position="76"/>
    </location>
</feature>
<evidence type="ECO:0000256" key="6">
    <source>
        <dbReference type="SAM" id="Phobius"/>
    </source>
</evidence>
<feature type="transmembrane region" description="Helical" evidence="6">
    <location>
        <begin position="663"/>
        <end position="682"/>
    </location>
</feature>
<keyword evidence="3 6" id="KW-1133">Transmembrane helix</keyword>
<evidence type="ECO:0000313" key="9">
    <source>
        <dbReference type="Proteomes" id="UP000024837"/>
    </source>
</evidence>
<dbReference type="Proteomes" id="UP000024837">
    <property type="component" value="Unassembled WGS sequence"/>
</dbReference>
<dbReference type="EMBL" id="KI966412">
    <property type="protein sequence ID" value="EWC47109.1"/>
    <property type="molecule type" value="Genomic_DNA"/>
</dbReference>
<feature type="compositionally biased region" description="Basic and acidic residues" evidence="5">
    <location>
        <begin position="1"/>
        <end position="15"/>
    </location>
</feature>
<protein>
    <recommendedName>
        <fullName evidence="7">Amino acid permease/ SLC12A domain-containing protein</fullName>
    </recommendedName>
</protein>
<sequence length="899" mass="100324">MARQHSDADWNDDRGNSNQESSVYDLPPRPLQYRDNTLTPYGRNLPNAMTSSMHSLHSEVSQQYQDINNGNQNRGYHNSHTHAHQPGDQYHHHNHHHRMSSSEHLPANTNSQSSNRPGPYASSWHHNHASHNEEDIHEPPRAVRRTTSLRNEELVGYATSTPVYNDRHSRRNSLARSIGQIPGRTSSEQGEVYSTAMPSPNPQGPISMQRTSNASLCYAYHNPDDVIMPQHAPSSVDTTAVSRRSHQSYRNGVASAYSPGVGVFNEGHVAYEADGRPVSHHAATNAYPFPVHAPGNNIIKESTADERSIATSGDGGEMIVRQDLRRQLHERHVGMIALTGAIGIGLFLTSGRVLKIAGPGGAVLAYFLMGTVANAVMACLGEMTALISIPGPMSEFASRFVDDSLGFAVGWMFWFTHAIGLASETTAAAILMTFVYKNTGVTQVLTPEFDWPQQVFASDAVWIAIFLILVLLVNLLPVRIYGEFEYVFAWIKMTCIIGLIFLMLVLNLRAHNRYGIEGATGFRYWSKCTDISTKQYTERCDQHPEWGFFSQAFDSGKQKTWANKDDPIRAEYLKQDGDLGRLKSIWTALTLAFYAYLGMEIISVTAAESRAPALSIKTSTRKMFWRLATLYCIGMLVASINVPYTHPNLLSLRPDNSEIQGKVSPFIIAVVEAGIIGLPSFLNALFLFAAWSAGVSALFVSSRTLHAMALAGHFPWPKMKEVNRFGVPVNAMLLSWSVGFLAFLQSGNNAQEVLGYLVKLGTISCLIVYACISASYIRFFEGLRHRNTFSRRDPRYPYRSRFQPVRAWYGLIGSSMVIIFNGWEFCTSDFVDESSARAKGFIFSYLAFVGFIALYIGRKLMTKSEFVPVASMDFAGAQLRQDVDIVSKHWLIRIWDWLK</sequence>
<feature type="transmembrane region" description="Helical" evidence="6">
    <location>
        <begin position="725"/>
        <end position="744"/>
    </location>
</feature>
<dbReference type="OrthoDB" id="3900342at2759"/>
<feature type="transmembrane region" description="Helical" evidence="6">
    <location>
        <begin position="805"/>
        <end position="823"/>
    </location>
</feature>
<name>W7HUF1_9PEZI</name>
<feature type="region of interest" description="Disordered" evidence="5">
    <location>
        <begin position="180"/>
        <end position="205"/>
    </location>
</feature>
<evidence type="ECO:0000256" key="2">
    <source>
        <dbReference type="ARBA" id="ARBA00022692"/>
    </source>
</evidence>
<feature type="compositionally biased region" description="Polar residues" evidence="5">
    <location>
        <begin position="107"/>
        <end position="116"/>
    </location>
</feature>
<evidence type="ECO:0000256" key="3">
    <source>
        <dbReference type="ARBA" id="ARBA00022989"/>
    </source>
</evidence>
<gene>
    <name evidence="8" type="ORF">DRE_03478</name>
</gene>
<dbReference type="GO" id="GO:0016020">
    <property type="term" value="C:membrane"/>
    <property type="evidence" value="ECO:0007669"/>
    <property type="project" value="UniProtKB-SubCell"/>
</dbReference>
<dbReference type="HOGENOM" id="CLU_322109_0_0_1"/>
<feature type="transmembrane region" description="Helical" evidence="6">
    <location>
        <begin position="756"/>
        <end position="777"/>
    </location>
</feature>
<feature type="transmembrane region" description="Helical" evidence="6">
    <location>
        <begin position="411"/>
        <end position="436"/>
    </location>
</feature>